<evidence type="ECO:0000313" key="1">
    <source>
        <dbReference type="EMBL" id="MPR32721.1"/>
    </source>
</evidence>
<evidence type="ECO:0000313" key="2">
    <source>
        <dbReference type="Proteomes" id="UP000479293"/>
    </source>
</evidence>
<dbReference type="AlphaFoldDB" id="A0A7C9BDY8"/>
<sequence>MKIGDKLRKELSKKFAPSSTIDREFGKYALTLKTDEAGNAVLAFLGSREESGDIKGFRYVRTLIRDQEGKVVKDHWDNHGKV</sequence>
<comment type="caution">
    <text evidence="1">The sequence shown here is derived from an EMBL/GenBank/DDBJ whole genome shotgun (WGS) entry which is preliminary data.</text>
</comment>
<dbReference type="EMBL" id="WHLY01000002">
    <property type="protein sequence ID" value="MPR32721.1"/>
    <property type="molecule type" value="Genomic_DNA"/>
</dbReference>
<keyword evidence="2" id="KW-1185">Reference proteome</keyword>
<protein>
    <submittedName>
        <fullName evidence="1">Uncharacterized protein</fullName>
    </submittedName>
</protein>
<gene>
    <name evidence="1" type="ORF">GBK04_04970</name>
</gene>
<name>A0A7C9BDY8_9BACT</name>
<organism evidence="1 2">
    <name type="scientific">Salmonirosea aquatica</name>
    <dbReference type="NCBI Taxonomy" id="2654236"/>
    <lineage>
        <taxon>Bacteria</taxon>
        <taxon>Pseudomonadati</taxon>
        <taxon>Bacteroidota</taxon>
        <taxon>Cytophagia</taxon>
        <taxon>Cytophagales</taxon>
        <taxon>Spirosomataceae</taxon>
        <taxon>Salmonirosea</taxon>
    </lineage>
</organism>
<dbReference type="Proteomes" id="UP000479293">
    <property type="component" value="Unassembled WGS sequence"/>
</dbReference>
<dbReference type="RefSeq" id="WP_152757403.1">
    <property type="nucleotide sequence ID" value="NZ_WHLY01000002.1"/>
</dbReference>
<reference evidence="1 2" key="1">
    <citation type="submission" date="2019-10" db="EMBL/GenBank/DDBJ databases">
        <title>Draft Genome Sequence of Cytophagaceae sp. SJW1-29.</title>
        <authorList>
            <person name="Choi A."/>
        </authorList>
    </citation>
    <scope>NUCLEOTIDE SEQUENCE [LARGE SCALE GENOMIC DNA]</scope>
    <source>
        <strain evidence="1 2">SJW1-29</strain>
    </source>
</reference>
<accession>A0A7C9BDY8</accession>
<proteinExistence type="predicted"/>